<feature type="compositionally biased region" description="Low complexity" evidence="2">
    <location>
        <begin position="261"/>
        <end position="299"/>
    </location>
</feature>
<accession>A0A4Y7SUD9</accession>
<dbReference type="Pfam" id="PF10342">
    <property type="entry name" value="Kre9_KNH"/>
    <property type="match status" value="1"/>
</dbReference>
<evidence type="ECO:0000256" key="2">
    <source>
        <dbReference type="SAM" id="MobiDB-lite"/>
    </source>
</evidence>
<dbReference type="EMBL" id="QPFP01000056">
    <property type="protein sequence ID" value="TEB25485.1"/>
    <property type="molecule type" value="Genomic_DNA"/>
</dbReference>
<evidence type="ECO:0000313" key="6">
    <source>
        <dbReference type="Proteomes" id="UP000298030"/>
    </source>
</evidence>
<dbReference type="Proteomes" id="UP000298030">
    <property type="component" value="Unassembled WGS sequence"/>
</dbReference>
<name>A0A4Y7SUD9_COPMI</name>
<feature type="region of interest" description="Disordered" evidence="2">
    <location>
        <begin position="257"/>
        <end position="299"/>
    </location>
</feature>
<dbReference type="PANTHER" id="PTHR28154:SF1">
    <property type="entry name" value="CELL WALL SYNTHESIS PROTEIN KNH1-RELATED"/>
    <property type="match status" value="1"/>
</dbReference>
<reference evidence="5 6" key="1">
    <citation type="journal article" date="2019" name="Nat. Ecol. Evol.">
        <title>Megaphylogeny resolves global patterns of mushroom evolution.</title>
        <authorList>
            <person name="Varga T."/>
            <person name="Krizsan K."/>
            <person name="Foldi C."/>
            <person name="Dima B."/>
            <person name="Sanchez-Garcia M."/>
            <person name="Sanchez-Ramirez S."/>
            <person name="Szollosi G.J."/>
            <person name="Szarkandi J.G."/>
            <person name="Papp V."/>
            <person name="Albert L."/>
            <person name="Andreopoulos W."/>
            <person name="Angelini C."/>
            <person name="Antonin V."/>
            <person name="Barry K.W."/>
            <person name="Bougher N.L."/>
            <person name="Buchanan P."/>
            <person name="Buyck B."/>
            <person name="Bense V."/>
            <person name="Catcheside P."/>
            <person name="Chovatia M."/>
            <person name="Cooper J."/>
            <person name="Damon W."/>
            <person name="Desjardin D."/>
            <person name="Finy P."/>
            <person name="Geml J."/>
            <person name="Haridas S."/>
            <person name="Hughes K."/>
            <person name="Justo A."/>
            <person name="Karasinski D."/>
            <person name="Kautmanova I."/>
            <person name="Kiss B."/>
            <person name="Kocsube S."/>
            <person name="Kotiranta H."/>
            <person name="LaButti K.M."/>
            <person name="Lechner B.E."/>
            <person name="Liimatainen K."/>
            <person name="Lipzen A."/>
            <person name="Lukacs Z."/>
            <person name="Mihaltcheva S."/>
            <person name="Morgado L.N."/>
            <person name="Niskanen T."/>
            <person name="Noordeloos M.E."/>
            <person name="Ohm R.A."/>
            <person name="Ortiz-Santana B."/>
            <person name="Ovrebo C."/>
            <person name="Racz N."/>
            <person name="Riley R."/>
            <person name="Savchenko A."/>
            <person name="Shiryaev A."/>
            <person name="Soop K."/>
            <person name="Spirin V."/>
            <person name="Szebenyi C."/>
            <person name="Tomsovsky M."/>
            <person name="Tulloss R.E."/>
            <person name="Uehling J."/>
            <person name="Grigoriev I.V."/>
            <person name="Vagvolgyi C."/>
            <person name="Papp T."/>
            <person name="Martin F.M."/>
            <person name="Miettinen O."/>
            <person name="Hibbett D.S."/>
            <person name="Nagy L.G."/>
        </authorList>
    </citation>
    <scope>NUCLEOTIDE SEQUENCE [LARGE SCALE GENOMIC DNA]</scope>
    <source>
        <strain evidence="5 6">FP101781</strain>
    </source>
</reference>
<protein>
    <recommendedName>
        <fullName evidence="4">Yeast cell wall synthesis Kre9/Knh1-like N-terminal domain-containing protein</fullName>
    </recommendedName>
</protein>
<sequence>MHSTSPSPKHPALLHLVTLLIGLFHLFTFVDAALYVVDPRDRTVCKGGQPCTVTWLDDGRAPLLSAIGVSTVGLYTGSRKIVQTLPPIDVSQTLSFTFTPNPAAGPNSGAYYISFTSTESFNGTVPYSFYSPWFRCVHSHHLTIPLKLTLYRMSLAPLPTHHPRFCPILSIDPSPLSLSYPSHPSHHNPPTPPSHPITLLSVTPSLEGMTGSFDTPLSSLTRTRPIPTSLTQNSQPTSSRLSTITVGTLSTAITDDGITISLPTPTTTRSSSSPTATSPSGSSSTVTGSSTDSASAGSASTTALGNAALGSRVGELGAYVSLGLVLVSAASFAL</sequence>
<dbReference type="InterPro" id="IPR018466">
    <property type="entry name" value="Kre9/Knh1-like_N"/>
</dbReference>
<comment type="caution">
    <text evidence="5">The sequence shown here is derived from an EMBL/GenBank/DDBJ whole genome shotgun (WGS) entry which is preliminary data.</text>
</comment>
<dbReference type="GO" id="GO:0042546">
    <property type="term" value="P:cell wall biogenesis"/>
    <property type="evidence" value="ECO:0007669"/>
    <property type="project" value="InterPro"/>
</dbReference>
<evidence type="ECO:0000256" key="1">
    <source>
        <dbReference type="ARBA" id="ARBA00022729"/>
    </source>
</evidence>
<dbReference type="GO" id="GO:0006078">
    <property type="term" value="P:(1-&gt;6)-beta-D-glucan biosynthetic process"/>
    <property type="evidence" value="ECO:0007669"/>
    <property type="project" value="InterPro"/>
</dbReference>
<evidence type="ECO:0000256" key="3">
    <source>
        <dbReference type="SAM" id="SignalP"/>
    </source>
</evidence>
<evidence type="ECO:0000259" key="4">
    <source>
        <dbReference type="Pfam" id="PF10342"/>
    </source>
</evidence>
<proteinExistence type="predicted"/>
<dbReference type="AlphaFoldDB" id="A0A4Y7SUD9"/>
<organism evidence="5 6">
    <name type="scientific">Coprinellus micaceus</name>
    <name type="common">Glistening ink-cap mushroom</name>
    <name type="synonym">Coprinus micaceus</name>
    <dbReference type="NCBI Taxonomy" id="71717"/>
    <lineage>
        <taxon>Eukaryota</taxon>
        <taxon>Fungi</taxon>
        <taxon>Dikarya</taxon>
        <taxon>Basidiomycota</taxon>
        <taxon>Agaricomycotina</taxon>
        <taxon>Agaricomycetes</taxon>
        <taxon>Agaricomycetidae</taxon>
        <taxon>Agaricales</taxon>
        <taxon>Agaricineae</taxon>
        <taxon>Psathyrellaceae</taxon>
        <taxon>Coprinellus</taxon>
    </lineage>
</organism>
<dbReference type="PANTHER" id="PTHR28154">
    <property type="entry name" value="CELL WALL SYNTHESIS PROTEIN KNH1-RELATED"/>
    <property type="match status" value="1"/>
</dbReference>
<dbReference type="InterPro" id="IPR045328">
    <property type="entry name" value="Kre9/Knh1"/>
</dbReference>
<feature type="signal peptide" evidence="3">
    <location>
        <begin position="1"/>
        <end position="32"/>
    </location>
</feature>
<feature type="region of interest" description="Disordered" evidence="2">
    <location>
        <begin position="180"/>
        <end position="242"/>
    </location>
</feature>
<dbReference type="STRING" id="71717.A0A4Y7SUD9"/>
<evidence type="ECO:0000313" key="5">
    <source>
        <dbReference type="EMBL" id="TEB25485.1"/>
    </source>
</evidence>
<feature type="chain" id="PRO_5021425655" description="Yeast cell wall synthesis Kre9/Knh1-like N-terminal domain-containing protein" evidence="3">
    <location>
        <begin position="33"/>
        <end position="334"/>
    </location>
</feature>
<gene>
    <name evidence="5" type="ORF">FA13DRAFT_1157750</name>
</gene>
<keyword evidence="6" id="KW-1185">Reference proteome</keyword>
<keyword evidence="1 3" id="KW-0732">Signal</keyword>
<feature type="compositionally biased region" description="Polar residues" evidence="2">
    <location>
        <begin position="212"/>
        <end position="242"/>
    </location>
</feature>
<feature type="domain" description="Yeast cell wall synthesis Kre9/Knh1-like N-terminal" evidence="4">
    <location>
        <begin position="39"/>
        <end position="128"/>
    </location>
</feature>
<dbReference type="OrthoDB" id="2432613at2759"/>